<dbReference type="AlphaFoldDB" id="A0AAT9FPM8"/>
<proteinExistence type="predicted"/>
<name>A0AAT9FPM8_9BACT</name>
<sequence>MHLSGIIRAAVTSLSLSATALATPQLFTHDDILGYDSYKRTIHRAFPSVETCVFHINGKVMLAVLRDKTQKRIMIVTQPNSGKVTIKHNGFLIATNTLKPATIFLMSGIHTAEGIEYDPKNIEDFTLGYWLPFSQKDKLSIDGSFSGRTTSTYSISYSPNKGWGSSMNKPVFEDGEPRKYDAWLFSEDQLIDDVSLVLSRKASCQVALNRGYGITIQRWKPEPDAELMPMEIALTDKIIVNFTHAPEILHHQAELKERSDAYNAAARAGGSEPKIHLRYTPKANDRIFRKTLLTLSKSGIRTIQLEDQRKTTQR</sequence>
<feature type="signal peptide" evidence="1">
    <location>
        <begin position="1"/>
        <end position="22"/>
    </location>
</feature>
<gene>
    <name evidence="2" type="ORF">NT6N_29990</name>
</gene>
<dbReference type="EMBL" id="AP026866">
    <property type="protein sequence ID" value="BDS07959.1"/>
    <property type="molecule type" value="Genomic_DNA"/>
</dbReference>
<accession>A0AAT9FPM8</accession>
<organism evidence="2">
    <name type="scientific">Oceaniferula spumae</name>
    <dbReference type="NCBI Taxonomy" id="2979115"/>
    <lineage>
        <taxon>Bacteria</taxon>
        <taxon>Pseudomonadati</taxon>
        <taxon>Verrucomicrobiota</taxon>
        <taxon>Verrucomicrobiia</taxon>
        <taxon>Verrucomicrobiales</taxon>
        <taxon>Verrucomicrobiaceae</taxon>
        <taxon>Oceaniferula</taxon>
    </lineage>
</organism>
<keyword evidence="1" id="KW-0732">Signal</keyword>
<evidence type="ECO:0000313" key="2">
    <source>
        <dbReference type="EMBL" id="BDS07959.1"/>
    </source>
</evidence>
<feature type="chain" id="PRO_5043523866" evidence="1">
    <location>
        <begin position="23"/>
        <end position="314"/>
    </location>
</feature>
<evidence type="ECO:0000256" key="1">
    <source>
        <dbReference type="SAM" id="SignalP"/>
    </source>
</evidence>
<reference evidence="2" key="1">
    <citation type="submission" date="2024-07" db="EMBL/GenBank/DDBJ databases">
        <title>Complete genome sequence of Verrucomicrobiaceae bacterium NT6N.</title>
        <authorList>
            <person name="Huang C."/>
            <person name="Takami H."/>
            <person name="Hamasaki K."/>
        </authorList>
    </citation>
    <scope>NUCLEOTIDE SEQUENCE</scope>
    <source>
        <strain evidence="2">NT6N</strain>
    </source>
</reference>
<dbReference type="KEGG" id="osu:NT6N_29990"/>
<protein>
    <submittedName>
        <fullName evidence="2">Uncharacterized protein</fullName>
    </submittedName>
</protein>